<dbReference type="AlphaFoldDB" id="A0A1M5UMN6"/>
<dbReference type="Pfam" id="PF14765">
    <property type="entry name" value="PS-DH"/>
    <property type="match status" value="1"/>
</dbReference>
<dbReference type="EMBL" id="FQXS01000005">
    <property type="protein sequence ID" value="SHH64180.1"/>
    <property type="molecule type" value="Genomic_DNA"/>
</dbReference>
<dbReference type="Proteomes" id="UP000184139">
    <property type="component" value="Unassembled WGS sequence"/>
</dbReference>
<dbReference type="PROSITE" id="PS52019">
    <property type="entry name" value="PKS_MFAS_DH"/>
    <property type="match status" value="1"/>
</dbReference>
<protein>
    <submittedName>
        <fullName evidence="3">Polyketide synthase dehydratase</fullName>
    </submittedName>
</protein>
<feature type="region of interest" description="N-terminal hotdog fold" evidence="1">
    <location>
        <begin position="1"/>
        <end position="117"/>
    </location>
</feature>
<organism evidence="3 4">
    <name type="scientific">Desulfofustis glycolicus DSM 9705</name>
    <dbReference type="NCBI Taxonomy" id="1121409"/>
    <lineage>
        <taxon>Bacteria</taxon>
        <taxon>Pseudomonadati</taxon>
        <taxon>Thermodesulfobacteriota</taxon>
        <taxon>Desulfobulbia</taxon>
        <taxon>Desulfobulbales</taxon>
        <taxon>Desulfocapsaceae</taxon>
        <taxon>Desulfofustis</taxon>
    </lineage>
</organism>
<gene>
    <name evidence="3" type="ORF">SAMN02745124_01255</name>
</gene>
<dbReference type="InterPro" id="IPR049900">
    <property type="entry name" value="PKS_mFAS_DH"/>
</dbReference>
<dbReference type="InterPro" id="IPR042104">
    <property type="entry name" value="PKS_dehydratase_sf"/>
</dbReference>
<evidence type="ECO:0000256" key="1">
    <source>
        <dbReference type="PROSITE-ProRule" id="PRU01363"/>
    </source>
</evidence>
<evidence type="ECO:0000313" key="3">
    <source>
        <dbReference type="EMBL" id="SHH64180.1"/>
    </source>
</evidence>
<accession>A0A1M5UMN6</accession>
<keyword evidence="4" id="KW-1185">Reference proteome</keyword>
<dbReference type="Gene3D" id="3.10.129.110">
    <property type="entry name" value="Polyketide synthase dehydratase"/>
    <property type="match status" value="1"/>
</dbReference>
<feature type="active site" description="Proton donor; for dehydratase activity" evidence="1">
    <location>
        <position position="193"/>
    </location>
</feature>
<feature type="domain" description="PKS/mFAS DH" evidence="2">
    <location>
        <begin position="1"/>
        <end position="276"/>
    </location>
</feature>
<proteinExistence type="predicted"/>
<reference evidence="3 4" key="1">
    <citation type="submission" date="2016-11" db="EMBL/GenBank/DDBJ databases">
        <authorList>
            <person name="Jaros S."/>
            <person name="Januszkiewicz K."/>
            <person name="Wedrychowicz H."/>
        </authorList>
    </citation>
    <scope>NUCLEOTIDE SEQUENCE [LARGE SCALE GENOMIC DNA]</scope>
    <source>
        <strain evidence="3 4">DSM 9705</strain>
    </source>
</reference>
<feature type="active site" description="Proton acceptor; for dehydratase activity" evidence="1">
    <location>
        <position position="23"/>
    </location>
</feature>
<sequence>MTGRHTPVEIPVEIAVQPWFYDHRFGGRAVLPAVETLLLMAEQTARRHPDCTVRIMEQARFPKFLPLPAGASTIHTTLTIETRADGSLQTAFASRVRLKACTQVQIHGEVIFPASREQQAPAEPEPAPLTGAAGEIEVNRIYRELVPFGPGYRSLQGNLQLFAGGAVGRLTAPAKTPVERTAYTLLGSPFPLDGALHAACVCGQRIADFIPFPVGFDRRVVNRPTESGADYRTQVELISQSTDELRFNLWIYQDDGEICETVTGLRMRDVSRGKLKPPAWIRS</sequence>
<evidence type="ECO:0000313" key="4">
    <source>
        <dbReference type="Proteomes" id="UP000184139"/>
    </source>
</evidence>
<evidence type="ECO:0000259" key="2">
    <source>
        <dbReference type="PROSITE" id="PS52019"/>
    </source>
</evidence>
<dbReference type="InterPro" id="IPR049551">
    <property type="entry name" value="PKS_DH_C"/>
</dbReference>
<feature type="region of interest" description="C-terminal hotdog fold" evidence="1">
    <location>
        <begin position="130"/>
        <end position="276"/>
    </location>
</feature>
<name>A0A1M5UMN6_9BACT</name>
<dbReference type="STRING" id="1121409.SAMN02745124_01255"/>